<comment type="caution">
    <text evidence="4">The sequence shown here is derived from an EMBL/GenBank/DDBJ whole genome shotgun (WGS) entry which is preliminary data.</text>
</comment>
<proteinExistence type="predicted"/>
<feature type="binding site" evidence="3">
    <location>
        <begin position="7"/>
        <end position="14"/>
    </location>
    <ligand>
        <name>substrate</name>
    </ligand>
</feature>
<dbReference type="SMART" id="SM00855">
    <property type="entry name" value="PGAM"/>
    <property type="match status" value="1"/>
</dbReference>
<dbReference type="AlphaFoldDB" id="A0A1E5L950"/>
<evidence type="ECO:0000256" key="2">
    <source>
        <dbReference type="PIRSR" id="PIRSR613078-1"/>
    </source>
</evidence>
<evidence type="ECO:0000313" key="5">
    <source>
        <dbReference type="Proteomes" id="UP000095255"/>
    </source>
</evidence>
<name>A0A1E5L950_9FIRM</name>
<dbReference type="EMBL" id="MJAT01000003">
    <property type="protein sequence ID" value="OEH86519.1"/>
    <property type="molecule type" value="Genomic_DNA"/>
</dbReference>
<dbReference type="RefSeq" id="WP_069701114.1">
    <property type="nucleotide sequence ID" value="NZ_MJAT01000003.1"/>
</dbReference>
<evidence type="ECO:0000313" key="4">
    <source>
        <dbReference type="EMBL" id="OEH86519.1"/>
    </source>
</evidence>
<dbReference type="GO" id="GO:0005829">
    <property type="term" value="C:cytosol"/>
    <property type="evidence" value="ECO:0007669"/>
    <property type="project" value="TreeGrafter"/>
</dbReference>
<dbReference type="InterPro" id="IPR051695">
    <property type="entry name" value="Phosphoglycerate_Mutase"/>
</dbReference>
<reference evidence="4 5" key="1">
    <citation type="submission" date="2016-09" db="EMBL/GenBank/DDBJ databases">
        <title>Desulfuribacillus arsenicus sp. nov., an obligately anaerobic, dissimilatory arsenic- and antimonate-reducing bacterium isolated from anoxic sediments.</title>
        <authorList>
            <person name="Abin C.A."/>
            <person name="Hollibaugh J.T."/>
        </authorList>
    </citation>
    <scope>NUCLEOTIDE SEQUENCE [LARGE SCALE GENOMIC DNA]</scope>
    <source>
        <strain evidence="4 5">MLFW-2</strain>
    </source>
</reference>
<dbReference type="InterPro" id="IPR001345">
    <property type="entry name" value="PG/BPGM_mutase_AS"/>
</dbReference>
<dbReference type="PANTHER" id="PTHR46517:SF1">
    <property type="entry name" value="FRUCTOSE-2,6-BISPHOSPHATASE TIGAR"/>
    <property type="match status" value="1"/>
</dbReference>
<feature type="active site" description="Tele-phosphohistidine intermediate" evidence="2">
    <location>
        <position position="8"/>
    </location>
</feature>
<evidence type="ECO:0000256" key="1">
    <source>
        <dbReference type="ARBA" id="ARBA00022801"/>
    </source>
</evidence>
<dbReference type="Gene3D" id="3.40.50.1240">
    <property type="entry name" value="Phosphoglycerate mutase-like"/>
    <property type="match status" value="1"/>
</dbReference>
<dbReference type="GO" id="GO:0045820">
    <property type="term" value="P:negative regulation of glycolytic process"/>
    <property type="evidence" value="ECO:0007669"/>
    <property type="project" value="TreeGrafter"/>
</dbReference>
<feature type="binding site" evidence="3">
    <location>
        <position position="57"/>
    </location>
    <ligand>
        <name>substrate</name>
    </ligand>
</feature>
<dbReference type="CDD" id="cd07067">
    <property type="entry name" value="HP_PGM_like"/>
    <property type="match status" value="1"/>
</dbReference>
<dbReference type="OrthoDB" id="9782128at2"/>
<dbReference type="InterPro" id="IPR029033">
    <property type="entry name" value="His_PPase_superfam"/>
</dbReference>
<gene>
    <name evidence="4" type="ORF">BHU72_12975</name>
</gene>
<dbReference type="SUPFAM" id="SSF53254">
    <property type="entry name" value="Phosphoglycerate mutase-like"/>
    <property type="match status" value="1"/>
</dbReference>
<dbReference type="InterPro" id="IPR013078">
    <property type="entry name" value="His_Pase_superF_clade-1"/>
</dbReference>
<dbReference type="STRING" id="1390249.BHU72_12975"/>
<dbReference type="PANTHER" id="PTHR46517">
    <property type="entry name" value="FRUCTOSE-2,6-BISPHOSPHATASE TIGAR"/>
    <property type="match status" value="1"/>
</dbReference>
<keyword evidence="5" id="KW-1185">Reference proteome</keyword>
<dbReference type="Pfam" id="PF00300">
    <property type="entry name" value="His_Phos_1"/>
    <property type="match status" value="1"/>
</dbReference>
<feature type="active site" description="Proton donor/acceptor" evidence="2">
    <location>
        <position position="81"/>
    </location>
</feature>
<evidence type="ECO:0000256" key="3">
    <source>
        <dbReference type="PIRSR" id="PIRSR613078-2"/>
    </source>
</evidence>
<organism evidence="4 5">
    <name type="scientific">Desulfuribacillus stibiiarsenatis</name>
    <dbReference type="NCBI Taxonomy" id="1390249"/>
    <lineage>
        <taxon>Bacteria</taxon>
        <taxon>Bacillati</taxon>
        <taxon>Bacillota</taxon>
        <taxon>Desulfuribacillia</taxon>
        <taxon>Desulfuribacillales</taxon>
        <taxon>Desulfuribacillaceae</taxon>
        <taxon>Desulfuribacillus</taxon>
    </lineage>
</organism>
<accession>A0A1E5L950</accession>
<evidence type="ECO:0008006" key="6">
    <source>
        <dbReference type="Google" id="ProtNLM"/>
    </source>
</evidence>
<dbReference type="GO" id="GO:0043456">
    <property type="term" value="P:regulation of pentose-phosphate shunt"/>
    <property type="evidence" value="ECO:0007669"/>
    <property type="project" value="TreeGrafter"/>
</dbReference>
<dbReference type="PROSITE" id="PS00175">
    <property type="entry name" value="PG_MUTASE"/>
    <property type="match status" value="1"/>
</dbReference>
<protein>
    <recommendedName>
        <fullName evidence="6">Phosphoglycerate mutase</fullName>
    </recommendedName>
</protein>
<sequence>MRLFLVRHGQTVANAERRFQGHKDFPLSNIGEKQAERVAERFKKTRIQQIYSSDLGRAYNTAQTIASYHQLPVVKEKLFREYSWGVFDGLTLKEAAIQFPEIAENNASDWSAVDIPEKEAYLEFLQRAQDALQLLVDRHMGEKVLVVSHGRFLNALMTQILRLVEDHVWAFTFANTSVSVVDFAHGQHPKVRLFNDTSHLIGLPGIEDYFNR</sequence>
<dbReference type="GO" id="GO:0004331">
    <property type="term" value="F:fructose-2,6-bisphosphate 2-phosphatase activity"/>
    <property type="evidence" value="ECO:0007669"/>
    <property type="project" value="TreeGrafter"/>
</dbReference>
<dbReference type="Proteomes" id="UP000095255">
    <property type="component" value="Unassembled WGS sequence"/>
</dbReference>
<keyword evidence="1" id="KW-0378">Hydrolase</keyword>